<name>A0ABW4XJM7_9GAMM</name>
<dbReference type="Proteomes" id="UP001597380">
    <property type="component" value="Unassembled WGS sequence"/>
</dbReference>
<dbReference type="Gene3D" id="3.40.50.2000">
    <property type="entry name" value="Glycogen Phosphorylase B"/>
    <property type="match status" value="1"/>
</dbReference>
<dbReference type="Pfam" id="PF04101">
    <property type="entry name" value="Glyco_tran_28_C"/>
    <property type="match status" value="1"/>
</dbReference>
<evidence type="ECO:0000313" key="2">
    <source>
        <dbReference type="EMBL" id="MFD2095737.1"/>
    </source>
</evidence>
<dbReference type="EMBL" id="JBHUHT010000009">
    <property type="protein sequence ID" value="MFD2095737.1"/>
    <property type="molecule type" value="Genomic_DNA"/>
</dbReference>
<evidence type="ECO:0000259" key="1">
    <source>
        <dbReference type="Pfam" id="PF04101"/>
    </source>
</evidence>
<accession>A0ABW4XJM7</accession>
<gene>
    <name evidence="2" type="ORF">ACFSJ3_07050</name>
</gene>
<feature type="domain" description="Glycosyl transferase family 28 C-terminal" evidence="1">
    <location>
        <begin position="1"/>
        <end position="157"/>
    </location>
</feature>
<dbReference type="SUPFAM" id="SSF53756">
    <property type="entry name" value="UDP-Glycosyltransferase/glycogen phosphorylase"/>
    <property type="match status" value="1"/>
</dbReference>
<comment type="caution">
    <text evidence="2">The sequence shown here is derived from an EMBL/GenBank/DDBJ whole genome shotgun (WGS) entry which is preliminary data.</text>
</comment>
<proteinExistence type="predicted"/>
<protein>
    <submittedName>
        <fullName evidence="2">Glycosyltransferase</fullName>
    </submittedName>
</protein>
<organism evidence="2 3">
    <name type="scientific">Corallincola platygyrae</name>
    <dbReference type="NCBI Taxonomy" id="1193278"/>
    <lineage>
        <taxon>Bacteria</taxon>
        <taxon>Pseudomonadati</taxon>
        <taxon>Pseudomonadota</taxon>
        <taxon>Gammaproteobacteria</taxon>
        <taxon>Alteromonadales</taxon>
        <taxon>Psychromonadaceae</taxon>
        <taxon>Corallincola</taxon>
    </lineage>
</organism>
<evidence type="ECO:0000313" key="3">
    <source>
        <dbReference type="Proteomes" id="UP001597380"/>
    </source>
</evidence>
<dbReference type="InterPro" id="IPR007235">
    <property type="entry name" value="Glyco_trans_28_C"/>
</dbReference>
<keyword evidence="3" id="KW-1185">Reference proteome</keyword>
<reference evidence="3" key="1">
    <citation type="journal article" date="2019" name="Int. J. Syst. Evol. Microbiol.">
        <title>The Global Catalogue of Microorganisms (GCM) 10K type strain sequencing project: providing services to taxonomists for standard genome sequencing and annotation.</title>
        <authorList>
            <consortium name="The Broad Institute Genomics Platform"/>
            <consortium name="The Broad Institute Genome Sequencing Center for Infectious Disease"/>
            <person name="Wu L."/>
            <person name="Ma J."/>
        </authorList>
    </citation>
    <scope>NUCLEOTIDE SEQUENCE [LARGE SCALE GENOMIC DNA]</scope>
    <source>
        <strain evidence="3">CGMCC 1.10992</strain>
    </source>
</reference>
<sequence length="159" mass="17520">MIFVTTGTQFPFNRLVNTVDAWSSSLENVQVFAQTGPEGEAPKHIESQALLAPDEYESVISKTTHLIAHAGIGSIITAIEHNIPAILMPRKYTLGEHRNDHQMATAEKFKGRRGIYIAMDEAELTSLLNKLDSLEKPNPEGSSASPELLSFVKDFIEKA</sequence>
<dbReference type="RefSeq" id="WP_345340193.1">
    <property type="nucleotide sequence ID" value="NZ_BAABLI010000014.1"/>
</dbReference>